<feature type="transmembrane region" description="Helical" evidence="5">
    <location>
        <begin position="82"/>
        <end position="101"/>
    </location>
</feature>
<dbReference type="PROSITE" id="PS50850">
    <property type="entry name" value="MFS"/>
    <property type="match status" value="1"/>
</dbReference>
<proteinExistence type="predicted"/>
<feature type="transmembrane region" description="Helical" evidence="5">
    <location>
        <begin position="224"/>
        <end position="245"/>
    </location>
</feature>
<evidence type="ECO:0000259" key="6">
    <source>
        <dbReference type="PROSITE" id="PS50850"/>
    </source>
</evidence>
<feature type="domain" description="Major facilitator superfamily (MFS) profile" evidence="6">
    <location>
        <begin position="16"/>
        <end position="405"/>
    </location>
</feature>
<feature type="transmembrane region" description="Helical" evidence="5">
    <location>
        <begin position="172"/>
        <end position="192"/>
    </location>
</feature>
<keyword evidence="3 5" id="KW-1133">Transmembrane helix</keyword>
<accession>A0A220ITM7</accession>
<dbReference type="InterPro" id="IPR005829">
    <property type="entry name" value="Sugar_transporter_CS"/>
</dbReference>
<feature type="transmembrane region" description="Helical" evidence="5">
    <location>
        <begin position="290"/>
        <end position="309"/>
    </location>
</feature>
<name>A0A220ITM7_PSEFL</name>
<evidence type="ECO:0000313" key="7">
    <source>
        <dbReference type="EMBL" id="ASI38223.1"/>
    </source>
</evidence>
<dbReference type="Pfam" id="PF07690">
    <property type="entry name" value="MFS_1"/>
    <property type="match status" value="1"/>
</dbReference>
<keyword evidence="7" id="KW-0614">Plasmid</keyword>
<dbReference type="InterPro" id="IPR020846">
    <property type="entry name" value="MFS_dom"/>
</dbReference>
<keyword evidence="4 5" id="KW-0472">Membrane</keyword>
<dbReference type="PROSITE" id="PS00216">
    <property type="entry name" value="SUGAR_TRANSPORT_1"/>
    <property type="match status" value="1"/>
</dbReference>
<feature type="transmembrane region" description="Helical" evidence="5">
    <location>
        <begin position="107"/>
        <end position="125"/>
    </location>
</feature>
<feature type="transmembrane region" description="Helical" evidence="5">
    <location>
        <begin position="12"/>
        <end position="40"/>
    </location>
</feature>
<geneLocation type="plasmid" evidence="7">
    <name>pPHE24</name>
</geneLocation>
<dbReference type="GO" id="GO:0046943">
    <property type="term" value="F:carboxylic acid transmembrane transporter activity"/>
    <property type="evidence" value="ECO:0007669"/>
    <property type="project" value="TreeGrafter"/>
</dbReference>
<dbReference type="AlphaFoldDB" id="A0A220ITM7"/>
<dbReference type="GO" id="GO:0005886">
    <property type="term" value="C:plasma membrane"/>
    <property type="evidence" value="ECO:0007669"/>
    <property type="project" value="TreeGrafter"/>
</dbReference>
<reference evidence="7" key="1">
    <citation type="submission" date="2017-01" db="EMBL/GenBank/DDBJ databases">
        <title>IS1411 activates the repA gene of the plasmid pG20 in Pseudomonas fluorescens PC20.</title>
        <authorList>
            <person name="Naanuri E."/>
            <person name="Heinaru E."/>
            <person name="Joesaar M."/>
            <person name="Heinaru A."/>
        </authorList>
    </citation>
    <scope>NUCLEOTIDE SEQUENCE</scope>
    <source>
        <strain evidence="7">PC24</strain>
        <plasmid evidence="7">pPHE24</plasmid>
    </source>
</reference>
<comment type="subcellular location">
    <subcellularLocation>
        <location evidence="1">Membrane</location>
        <topology evidence="1">Multi-pass membrane protein</topology>
    </subcellularLocation>
</comment>
<feature type="transmembrane region" description="Helical" evidence="5">
    <location>
        <begin position="146"/>
        <end position="166"/>
    </location>
</feature>
<evidence type="ECO:0000256" key="2">
    <source>
        <dbReference type="ARBA" id="ARBA00022692"/>
    </source>
</evidence>
<dbReference type="PANTHER" id="PTHR23508">
    <property type="entry name" value="CARBOXYLIC ACID TRANSPORTER PROTEIN HOMOLOG"/>
    <property type="match status" value="1"/>
</dbReference>
<feature type="transmembrane region" description="Helical" evidence="5">
    <location>
        <begin position="382"/>
        <end position="400"/>
    </location>
</feature>
<dbReference type="Gene3D" id="1.20.1250.20">
    <property type="entry name" value="MFS general substrate transporter like domains"/>
    <property type="match status" value="2"/>
</dbReference>
<dbReference type="InterPro" id="IPR011701">
    <property type="entry name" value="MFS"/>
</dbReference>
<dbReference type="RefSeq" id="WP_172690170.1">
    <property type="nucleotide sequence ID" value="NZ_KY503037.1"/>
</dbReference>
<organism evidence="7">
    <name type="scientific">Pseudomonas fluorescens</name>
    <dbReference type="NCBI Taxonomy" id="294"/>
    <lineage>
        <taxon>Bacteria</taxon>
        <taxon>Pseudomonadati</taxon>
        <taxon>Pseudomonadota</taxon>
        <taxon>Gammaproteobacteria</taxon>
        <taxon>Pseudomonadales</taxon>
        <taxon>Pseudomonadaceae</taxon>
        <taxon>Pseudomonas</taxon>
    </lineage>
</organism>
<dbReference type="EMBL" id="KY503037">
    <property type="protein sequence ID" value="ASI38223.1"/>
    <property type="molecule type" value="Genomic_DNA"/>
</dbReference>
<keyword evidence="2 5" id="KW-0812">Transmembrane</keyword>
<dbReference type="PANTHER" id="PTHR23508:SF10">
    <property type="entry name" value="CARBOXYLIC ACID TRANSPORTER PROTEIN HOMOLOG"/>
    <property type="match status" value="1"/>
</dbReference>
<sequence>MNNNKHAWDVRYEFKAVALLALGFGLVGLDRFIILPLFPVMMKDLGLNYQDLGNVTAILGLAWGISSIFMGRLSDRIGRRKALIPAVLVFSLLAGLSGLATGIGGLMLIRAIMGISEGAFTPTALAATAESSHPRRRGMNIGIQQAFFPILGLGLAPILATQLLLIVPSWRWVFVIVSLPGFLLALAMYRYLRETRAVTPKKAEASAAAVDHSRWLDALRYRNVLLNIVGMFCMLTCLFVISVMMPNYLMDYLHLEVQQMGFVMSAIGLGGFLGQLIMPAVSDRIGRKPVVLISFVATGVFLWLLMGTGAEPMKLFALLFLTIFFNFSMICMTVGPLTSESVPAALTSTATGLVVGIGEIFGGGVAPAIAGYIAQHHGIENTMYLALGAVVVGLLVATCLRETAPARVAEPAVGGIDSV</sequence>
<feature type="transmembrane region" description="Helical" evidence="5">
    <location>
        <begin position="350"/>
        <end position="370"/>
    </location>
</feature>
<dbReference type="InterPro" id="IPR036259">
    <property type="entry name" value="MFS_trans_sf"/>
</dbReference>
<evidence type="ECO:0000256" key="3">
    <source>
        <dbReference type="ARBA" id="ARBA00022989"/>
    </source>
</evidence>
<evidence type="ECO:0000256" key="4">
    <source>
        <dbReference type="ARBA" id="ARBA00023136"/>
    </source>
</evidence>
<evidence type="ECO:0000256" key="5">
    <source>
        <dbReference type="SAM" id="Phobius"/>
    </source>
</evidence>
<feature type="transmembrane region" description="Helical" evidence="5">
    <location>
        <begin position="315"/>
        <end position="338"/>
    </location>
</feature>
<protein>
    <submittedName>
        <fullName evidence="7">MFS transporter permease</fullName>
    </submittedName>
</protein>
<evidence type="ECO:0000256" key="1">
    <source>
        <dbReference type="ARBA" id="ARBA00004141"/>
    </source>
</evidence>
<feature type="transmembrane region" description="Helical" evidence="5">
    <location>
        <begin position="52"/>
        <end position="70"/>
    </location>
</feature>
<dbReference type="SUPFAM" id="SSF103473">
    <property type="entry name" value="MFS general substrate transporter"/>
    <property type="match status" value="1"/>
</dbReference>
<feature type="transmembrane region" description="Helical" evidence="5">
    <location>
        <begin position="257"/>
        <end position="278"/>
    </location>
</feature>